<evidence type="ECO:0000256" key="1">
    <source>
        <dbReference type="SAM" id="MobiDB-lite"/>
    </source>
</evidence>
<dbReference type="EMBL" id="LR798289">
    <property type="protein sequence ID" value="CAB5220808.1"/>
    <property type="molecule type" value="Genomic_DNA"/>
</dbReference>
<organism evidence="2">
    <name type="scientific">uncultured Caudovirales phage</name>
    <dbReference type="NCBI Taxonomy" id="2100421"/>
    <lineage>
        <taxon>Viruses</taxon>
        <taxon>Duplodnaviria</taxon>
        <taxon>Heunggongvirae</taxon>
        <taxon>Uroviricota</taxon>
        <taxon>Caudoviricetes</taxon>
        <taxon>Peduoviridae</taxon>
        <taxon>Maltschvirus</taxon>
        <taxon>Maltschvirus maltsch</taxon>
    </lineage>
</organism>
<evidence type="ECO:0000313" key="2">
    <source>
        <dbReference type="EMBL" id="CAB5220808.1"/>
    </source>
</evidence>
<proteinExistence type="predicted"/>
<feature type="region of interest" description="Disordered" evidence="1">
    <location>
        <begin position="1"/>
        <end position="24"/>
    </location>
</feature>
<gene>
    <name evidence="2" type="ORF">UFOVP357_32</name>
</gene>
<reference evidence="2" key="1">
    <citation type="submission" date="2020-05" db="EMBL/GenBank/DDBJ databases">
        <authorList>
            <person name="Chiriac C."/>
            <person name="Salcher M."/>
            <person name="Ghai R."/>
            <person name="Kavagutti S V."/>
        </authorList>
    </citation>
    <scope>NUCLEOTIDE SEQUENCE</scope>
</reference>
<accession>A0A6J7WVF2</accession>
<protein>
    <submittedName>
        <fullName evidence="2">Uncharacterized protein</fullName>
    </submittedName>
</protein>
<name>A0A6J7WVF2_9CAUD</name>
<sequence length="207" mass="22952">MPEYTVPSPEELGGGELADRKPLPGNEDYRARIIEIKEAVKPNFEGKPINVFTIKFDIVSFADNEPLTDIDGNAVESRWSWKDVDPTRMGFKKDGTASIARQFFLAANGISDLQSRVPNSNTDDLIGKEVNVSLIVYVGKDGKQRNRIVTIKALGSRRRPVGVLPTTQEPVRVETQQVDANSEYMQKVNEIFGSDAKASTPVENIPF</sequence>